<sequence>KQLSAAIHSFQVKNKLLCNKNEGLRASLYTKKKRAKKSKTLDLQQRKEFHSSAVFWSPGTICKA</sequence>
<evidence type="ECO:0000313" key="1">
    <source>
        <dbReference type="EMBL" id="KAF1935322.1"/>
    </source>
</evidence>
<name>A0A6A5S5C2_9PLEO</name>
<gene>
    <name evidence="1" type="ORF">EJ02DRAFT_296262</name>
</gene>
<evidence type="ECO:0000313" key="2">
    <source>
        <dbReference type="Proteomes" id="UP000800038"/>
    </source>
</evidence>
<keyword evidence="2" id="KW-1185">Reference proteome</keyword>
<accession>A0A6A5S5C2</accession>
<organism evidence="1 2">
    <name type="scientific">Clathrospora elynae</name>
    <dbReference type="NCBI Taxonomy" id="706981"/>
    <lineage>
        <taxon>Eukaryota</taxon>
        <taxon>Fungi</taxon>
        <taxon>Dikarya</taxon>
        <taxon>Ascomycota</taxon>
        <taxon>Pezizomycotina</taxon>
        <taxon>Dothideomycetes</taxon>
        <taxon>Pleosporomycetidae</taxon>
        <taxon>Pleosporales</taxon>
        <taxon>Diademaceae</taxon>
        <taxon>Clathrospora</taxon>
    </lineage>
</organism>
<dbReference type="AlphaFoldDB" id="A0A6A5S5C2"/>
<dbReference type="OrthoDB" id="3773872at2759"/>
<dbReference type="Proteomes" id="UP000800038">
    <property type="component" value="Unassembled WGS sequence"/>
</dbReference>
<feature type="non-terminal residue" evidence="1">
    <location>
        <position position="1"/>
    </location>
</feature>
<reference evidence="1" key="1">
    <citation type="journal article" date="2020" name="Stud. Mycol.">
        <title>101 Dothideomycetes genomes: a test case for predicting lifestyles and emergence of pathogens.</title>
        <authorList>
            <person name="Haridas S."/>
            <person name="Albert R."/>
            <person name="Binder M."/>
            <person name="Bloem J."/>
            <person name="Labutti K."/>
            <person name="Salamov A."/>
            <person name="Andreopoulos B."/>
            <person name="Baker S."/>
            <person name="Barry K."/>
            <person name="Bills G."/>
            <person name="Bluhm B."/>
            <person name="Cannon C."/>
            <person name="Castanera R."/>
            <person name="Culley D."/>
            <person name="Daum C."/>
            <person name="Ezra D."/>
            <person name="Gonzalez J."/>
            <person name="Henrissat B."/>
            <person name="Kuo A."/>
            <person name="Liang C."/>
            <person name="Lipzen A."/>
            <person name="Lutzoni F."/>
            <person name="Magnuson J."/>
            <person name="Mondo S."/>
            <person name="Nolan M."/>
            <person name="Ohm R."/>
            <person name="Pangilinan J."/>
            <person name="Park H.-J."/>
            <person name="Ramirez L."/>
            <person name="Alfaro M."/>
            <person name="Sun H."/>
            <person name="Tritt A."/>
            <person name="Yoshinaga Y."/>
            <person name="Zwiers L.-H."/>
            <person name="Turgeon B."/>
            <person name="Goodwin S."/>
            <person name="Spatafora J."/>
            <person name="Crous P."/>
            <person name="Grigoriev I."/>
        </authorList>
    </citation>
    <scope>NUCLEOTIDE SEQUENCE</scope>
    <source>
        <strain evidence="1">CBS 161.51</strain>
    </source>
</reference>
<dbReference type="EMBL" id="ML976285">
    <property type="protein sequence ID" value="KAF1935322.1"/>
    <property type="molecule type" value="Genomic_DNA"/>
</dbReference>
<protein>
    <submittedName>
        <fullName evidence="1">Uncharacterized protein</fullName>
    </submittedName>
</protein>
<feature type="non-terminal residue" evidence="1">
    <location>
        <position position="64"/>
    </location>
</feature>
<proteinExistence type="predicted"/>